<dbReference type="AlphaFoldDB" id="A0A5N4E039"/>
<organism evidence="2 3">
    <name type="scientific">Camelus dromedarius</name>
    <name type="common">Dromedary</name>
    <name type="synonym">Arabian camel</name>
    <dbReference type="NCBI Taxonomy" id="9838"/>
    <lineage>
        <taxon>Eukaryota</taxon>
        <taxon>Metazoa</taxon>
        <taxon>Chordata</taxon>
        <taxon>Craniata</taxon>
        <taxon>Vertebrata</taxon>
        <taxon>Euteleostomi</taxon>
        <taxon>Mammalia</taxon>
        <taxon>Eutheria</taxon>
        <taxon>Laurasiatheria</taxon>
        <taxon>Artiodactyla</taxon>
        <taxon>Tylopoda</taxon>
        <taxon>Camelidae</taxon>
        <taxon>Camelus</taxon>
    </lineage>
</organism>
<evidence type="ECO:0000313" key="3">
    <source>
        <dbReference type="Proteomes" id="UP000299084"/>
    </source>
</evidence>
<keyword evidence="3" id="KW-1185">Reference proteome</keyword>
<feature type="signal peptide" evidence="1">
    <location>
        <begin position="1"/>
        <end position="21"/>
    </location>
</feature>
<keyword evidence="1" id="KW-0732">Signal</keyword>
<dbReference type="Proteomes" id="UP000299084">
    <property type="component" value="Unassembled WGS sequence"/>
</dbReference>
<evidence type="ECO:0000256" key="1">
    <source>
        <dbReference type="SAM" id="SignalP"/>
    </source>
</evidence>
<gene>
    <name evidence="2" type="ORF">Cadr_000008103</name>
</gene>
<accession>A0A5N4E039</accession>
<evidence type="ECO:0000313" key="2">
    <source>
        <dbReference type="EMBL" id="KAB1276614.1"/>
    </source>
</evidence>
<feature type="chain" id="PRO_5024410034" description="Secreted protein" evidence="1">
    <location>
        <begin position="22"/>
        <end position="72"/>
    </location>
</feature>
<comment type="caution">
    <text evidence="2">The sequence shown here is derived from an EMBL/GenBank/DDBJ whole genome shotgun (WGS) entry which is preliminary data.</text>
</comment>
<reference evidence="2 3" key="1">
    <citation type="journal article" date="2019" name="Mol. Ecol. Resour.">
        <title>Improving Illumina assemblies with Hi-C and long reads: an example with the North African dromedary.</title>
        <authorList>
            <person name="Elbers J.P."/>
            <person name="Rogers M.F."/>
            <person name="Perelman P.L."/>
            <person name="Proskuryakova A.A."/>
            <person name="Serdyukova N.A."/>
            <person name="Johnson W.E."/>
            <person name="Horin P."/>
            <person name="Corander J."/>
            <person name="Murphy D."/>
            <person name="Burger P.A."/>
        </authorList>
    </citation>
    <scope>NUCLEOTIDE SEQUENCE [LARGE SCALE GENOMIC DNA]</scope>
    <source>
        <strain evidence="2">Drom800</strain>
        <tissue evidence="2">Blood</tissue>
    </source>
</reference>
<dbReference type="EMBL" id="JWIN03000007">
    <property type="protein sequence ID" value="KAB1276614.1"/>
    <property type="molecule type" value="Genomic_DNA"/>
</dbReference>
<sequence>MLSSQMSQWLLLVPRLVESWAGMHVASEGARYCGWLWRIQMTHTEDANITITPGNGKYNNRTRWEDFEQGRV</sequence>
<evidence type="ECO:0008006" key="4">
    <source>
        <dbReference type="Google" id="ProtNLM"/>
    </source>
</evidence>
<proteinExistence type="predicted"/>
<protein>
    <recommendedName>
        <fullName evidence="4">Secreted protein</fullName>
    </recommendedName>
</protein>
<name>A0A5N4E039_CAMDR</name>